<dbReference type="AlphaFoldDB" id="A0A0C2Y130"/>
<sequence length="95" mass="10725">MLDSPNRHGCMTLRATKGFKARRRGWGRKGKLMRRWKLNKIRRSLSVANCHHRQPGIPCKGWPVFTLPNSVGISSPSAIAIIVEMVSSISRCRGR</sequence>
<dbReference type="Proteomes" id="UP000053424">
    <property type="component" value="Unassembled WGS sequence"/>
</dbReference>
<evidence type="ECO:0000313" key="2">
    <source>
        <dbReference type="Proteomes" id="UP000053424"/>
    </source>
</evidence>
<reference evidence="1 2" key="1">
    <citation type="submission" date="2014-04" db="EMBL/GenBank/DDBJ databases">
        <authorList>
            <consortium name="DOE Joint Genome Institute"/>
            <person name="Kuo A."/>
            <person name="Gay G."/>
            <person name="Dore J."/>
            <person name="Kohler A."/>
            <person name="Nagy L.G."/>
            <person name="Floudas D."/>
            <person name="Copeland A."/>
            <person name="Barry K.W."/>
            <person name="Cichocki N."/>
            <person name="Veneault-Fourrey C."/>
            <person name="LaButti K."/>
            <person name="Lindquist E.A."/>
            <person name="Lipzen A."/>
            <person name="Lundell T."/>
            <person name="Morin E."/>
            <person name="Murat C."/>
            <person name="Sun H."/>
            <person name="Tunlid A."/>
            <person name="Henrissat B."/>
            <person name="Grigoriev I.V."/>
            <person name="Hibbett D.S."/>
            <person name="Martin F."/>
            <person name="Nordberg H.P."/>
            <person name="Cantor M.N."/>
            <person name="Hua S.X."/>
        </authorList>
    </citation>
    <scope>NUCLEOTIDE SEQUENCE [LARGE SCALE GENOMIC DNA]</scope>
    <source>
        <strain evidence="2">h7</strain>
    </source>
</reference>
<gene>
    <name evidence="1" type="ORF">M413DRAFT_391629</name>
</gene>
<proteinExistence type="predicted"/>
<dbReference type="HOGENOM" id="CLU_2512899_0_0_1"/>
<accession>A0A0C2Y130</accession>
<evidence type="ECO:0000313" key="1">
    <source>
        <dbReference type="EMBL" id="KIM34807.1"/>
    </source>
</evidence>
<dbReference type="EMBL" id="KN831854">
    <property type="protein sequence ID" value="KIM34807.1"/>
    <property type="molecule type" value="Genomic_DNA"/>
</dbReference>
<name>A0A0C2Y130_HEBCY</name>
<protein>
    <submittedName>
        <fullName evidence="1">Uncharacterized protein</fullName>
    </submittedName>
</protein>
<reference evidence="2" key="2">
    <citation type="submission" date="2015-01" db="EMBL/GenBank/DDBJ databases">
        <title>Evolutionary Origins and Diversification of the Mycorrhizal Mutualists.</title>
        <authorList>
            <consortium name="DOE Joint Genome Institute"/>
            <consortium name="Mycorrhizal Genomics Consortium"/>
            <person name="Kohler A."/>
            <person name="Kuo A."/>
            <person name="Nagy L.G."/>
            <person name="Floudas D."/>
            <person name="Copeland A."/>
            <person name="Barry K.W."/>
            <person name="Cichocki N."/>
            <person name="Veneault-Fourrey C."/>
            <person name="LaButti K."/>
            <person name="Lindquist E.A."/>
            <person name="Lipzen A."/>
            <person name="Lundell T."/>
            <person name="Morin E."/>
            <person name="Murat C."/>
            <person name="Riley R."/>
            <person name="Ohm R."/>
            <person name="Sun H."/>
            <person name="Tunlid A."/>
            <person name="Henrissat B."/>
            <person name="Grigoriev I.V."/>
            <person name="Hibbett D.S."/>
            <person name="Martin F."/>
        </authorList>
    </citation>
    <scope>NUCLEOTIDE SEQUENCE [LARGE SCALE GENOMIC DNA]</scope>
    <source>
        <strain evidence="2">h7</strain>
    </source>
</reference>
<organism evidence="1 2">
    <name type="scientific">Hebeloma cylindrosporum</name>
    <dbReference type="NCBI Taxonomy" id="76867"/>
    <lineage>
        <taxon>Eukaryota</taxon>
        <taxon>Fungi</taxon>
        <taxon>Dikarya</taxon>
        <taxon>Basidiomycota</taxon>
        <taxon>Agaricomycotina</taxon>
        <taxon>Agaricomycetes</taxon>
        <taxon>Agaricomycetidae</taxon>
        <taxon>Agaricales</taxon>
        <taxon>Agaricineae</taxon>
        <taxon>Hymenogastraceae</taxon>
        <taxon>Hebeloma</taxon>
    </lineage>
</organism>
<keyword evidence="2" id="KW-1185">Reference proteome</keyword>